<gene>
    <name evidence="3" type="ORF">V1634_18470</name>
    <name evidence="4" type="ORF">V1634_27360</name>
</gene>
<evidence type="ECO:0000313" key="4">
    <source>
        <dbReference type="EMBL" id="MEE6310564.1"/>
    </source>
</evidence>
<comment type="caution">
    <text evidence="3">The sequence shown here is derived from an EMBL/GenBank/DDBJ whole genome shotgun (WGS) entry which is preliminary data.</text>
</comment>
<protein>
    <submittedName>
        <fullName evidence="3">DUF4132 domain-containing protein</fullName>
    </submittedName>
</protein>
<reference evidence="3 5" key="1">
    <citation type="submission" date="2024-01" db="EMBL/GenBank/DDBJ databases">
        <title>Genome insights into Plantactinospora veratri sp. nov.</title>
        <authorList>
            <person name="Wang L."/>
        </authorList>
    </citation>
    <scope>NUCLEOTIDE SEQUENCE [LARGE SCALE GENOMIC DNA]</scope>
    <source>
        <strain evidence="3 5">NEAU-FHS4</strain>
    </source>
</reference>
<dbReference type="InterPro" id="IPR025406">
    <property type="entry name" value="DUF4132"/>
</dbReference>
<dbReference type="RefSeq" id="WP_331209100.1">
    <property type="nucleotide sequence ID" value="NZ_JAZGQL010000012.1"/>
</dbReference>
<name>A0ABU7SFX3_9ACTN</name>
<dbReference type="EMBL" id="JAZGQL010000012">
    <property type="protein sequence ID" value="MEE6308820.1"/>
    <property type="molecule type" value="Genomic_DNA"/>
</dbReference>
<dbReference type="Pfam" id="PF13569">
    <property type="entry name" value="DUF4132"/>
    <property type="match status" value="1"/>
</dbReference>
<dbReference type="Proteomes" id="UP001339911">
    <property type="component" value="Unassembled WGS sequence"/>
</dbReference>
<feature type="domain" description="DUF4132" evidence="1">
    <location>
        <begin position="410"/>
        <end position="583"/>
    </location>
</feature>
<keyword evidence="5" id="KW-1185">Reference proteome</keyword>
<sequence length="834" mass="92374">MLHCGPDRPATEAGERMAELARRGDVEGLVDETMAYTAGYTGDWGRESRHVTDALGLVAPERKPELLMAILDRCCLVSEAEQRRVTNELLKILVKPYGKIDSPESAAVALAFAARHTAFFGGDELRQMAELLRETGRSLPPEVVAVMRRTVAHGYWGSADALKPLLDKLDAPALNPGEAWADRALADVASLEADQARRWHVLFRRAATATSARPSQKWEAAARELLDGLAEPGARLRRWLALVGQPRTLRLNRTQWEHDVNESFDQFNTTPLRGLVWLLSFLPEHPETARLLGALVETSLRKVAGLGPRSPKIANAAVHALSRIPTEEALAQIARLAARVTFKGTLKELNSALDARAAALGLTRDEVEELAVPAYGLTEVGVRVAHFGDASATLDATSGTVTVTWRNAAGKTVKAVPASVRSAHPEELADFKAAVKDVEKMLSAQAERLDRQLLAQRVWPFGAWRARYLDHPLVGTLARRLIWLVDDVPCAFADGALRTHEEKEIVAGETVRLWHPIGREVAEVLAWRAWLETHRVTQPFKQAHREVYLLTAAEENTRVYSNRYAAHVLRQHQFHALAAARGWRNRLRMMVDDAYEPATRELPQWGLRAEFWIEGIGDEWQDDTTESGAYLRIATDQVRFYPIGAPEHYAHAGGGGYEQWVSQDAQPTDPVPLAEIPPLVLSEILRDVDLFVGVASVGNDPTWQDGGPGGRFREYWASYSFGELSGTAQTRREMLERLVPRLAVAERAQVEGRFLVVRGDLRTYKIHLGSGNILMSPNDQYLCIVPKQTAGSSTGDVFLPFEGDRVLAVILSKALMLAKDTQITDPTITGQLRR</sequence>
<dbReference type="Pfam" id="PF24879">
    <property type="entry name" value="DUF7737"/>
    <property type="match status" value="1"/>
</dbReference>
<accession>A0ABU7SFX3</accession>
<dbReference type="EMBL" id="JAZGQL010000027">
    <property type="protein sequence ID" value="MEE6310564.1"/>
    <property type="molecule type" value="Genomic_DNA"/>
</dbReference>
<evidence type="ECO:0000259" key="2">
    <source>
        <dbReference type="Pfam" id="PF24879"/>
    </source>
</evidence>
<feature type="domain" description="DUF7737" evidence="2">
    <location>
        <begin position="728"/>
        <end position="832"/>
    </location>
</feature>
<proteinExistence type="predicted"/>
<organism evidence="3 5">
    <name type="scientific">Plantactinospora veratri</name>
    <dbReference type="NCBI Taxonomy" id="1436122"/>
    <lineage>
        <taxon>Bacteria</taxon>
        <taxon>Bacillati</taxon>
        <taxon>Actinomycetota</taxon>
        <taxon>Actinomycetes</taxon>
        <taxon>Micromonosporales</taxon>
        <taxon>Micromonosporaceae</taxon>
        <taxon>Plantactinospora</taxon>
    </lineage>
</organism>
<evidence type="ECO:0000259" key="1">
    <source>
        <dbReference type="Pfam" id="PF13569"/>
    </source>
</evidence>
<dbReference type="InterPro" id="IPR056639">
    <property type="entry name" value="DUF7737"/>
</dbReference>
<evidence type="ECO:0000313" key="5">
    <source>
        <dbReference type="Proteomes" id="UP001339911"/>
    </source>
</evidence>
<evidence type="ECO:0000313" key="3">
    <source>
        <dbReference type="EMBL" id="MEE6308820.1"/>
    </source>
</evidence>